<protein>
    <submittedName>
        <fullName evidence="2">Host attachment protein</fullName>
    </submittedName>
</protein>
<sequence>MSDIKLKHGLWVVVADGEKALFLRNRGDTRFPDLQVVQEMEQKNPATRDQGSDRPGRYNDGPSVHRSAVQDTDWHRIGKERFADDIAERLYGLAHRGAFEEIVLIAPPQVLGEMRRKLHKEVGDRVQAEIPKTLTNHTIFEIESLLQAA</sequence>
<keyword evidence="3" id="KW-1185">Reference proteome</keyword>
<dbReference type="AlphaFoldDB" id="A0A3A5KUV1"/>
<accession>A0A3A5KUV1</accession>
<proteinExistence type="predicted"/>
<evidence type="ECO:0000313" key="2">
    <source>
        <dbReference type="EMBL" id="RJT40295.1"/>
    </source>
</evidence>
<gene>
    <name evidence="2" type="ORF">D3227_09950</name>
</gene>
<reference evidence="2 3" key="1">
    <citation type="submission" date="2018-09" db="EMBL/GenBank/DDBJ databases">
        <title>Mesorhizobium carmichaelinearum sp. nov. isolated from Carmichaelinea spp. root nodules in New Zealand.</title>
        <authorList>
            <person name="De Meyer S.E."/>
        </authorList>
    </citation>
    <scope>NUCLEOTIDE SEQUENCE [LARGE SCALE GENOMIC DNA]</scope>
    <source>
        <strain evidence="2 3">ICMP19557</strain>
    </source>
</reference>
<dbReference type="OrthoDB" id="9812459at2"/>
<dbReference type="Pfam" id="PF18856">
    <property type="entry name" value="baeRF_family12"/>
    <property type="match status" value="1"/>
</dbReference>
<name>A0A3A5KUV1_9HYPH</name>
<organism evidence="2 3">
    <name type="scientific">Mesorhizobium waimense</name>
    <dbReference type="NCBI Taxonomy" id="1300307"/>
    <lineage>
        <taxon>Bacteria</taxon>
        <taxon>Pseudomonadati</taxon>
        <taxon>Pseudomonadota</taxon>
        <taxon>Alphaproteobacteria</taxon>
        <taxon>Hyphomicrobiales</taxon>
        <taxon>Phyllobacteriaceae</taxon>
        <taxon>Mesorhizobium</taxon>
    </lineage>
</organism>
<comment type="caution">
    <text evidence="2">The sequence shown here is derived from an EMBL/GenBank/DDBJ whole genome shotgun (WGS) entry which is preliminary data.</text>
</comment>
<feature type="region of interest" description="Disordered" evidence="1">
    <location>
        <begin position="42"/>
        <end position="70"/>
    </location>
</feature>
<dbReference type="EMBL" id="QZWZ01000006">
    <property type="protein sequence ID" value="RJT40295.1"/>
    <property type="molecule type" value="Genomic_DNA"/>
</dbReference>
<dbReference type="InterPro" id="IPR041374">
    <property type="entry name" value="BaeRF_family12"/>
</dbReference>
<dbReference type="RefSeq" id="WP_120013943.1">
    <property type="nucleotide sequence ID" value="NZ_QZWZ01000006.1"/>
</dbReference>
<evidence type="ECO:0000313" key="3">
    <source>
        <dbReference type="Proteomes" id="UP000272706"/>
    </source>
</evidence>
<evidence type="ECO:0000256" key="1">
    <source>
        <dbReference type="SAM" id="MobiDB-lite"/>
    </source>
</evidence>
<dbReference type="Proteomes" id="UP000272706">
    <property type="component" value="Unassembled WGS sequence"/>
</dbReference>